<comment type="caution">
    <text evidence="2">The sequence shown here is derived from an EMBL/GenBank/DDBJ whole genome shotgun (WGS) entry which is preliminary data.</text>
</comment>
<organism evidence="2 3">
    <name type="scientific">Lachnotalea glycerini</name>
    <dbReference type="NCBI Taxonomy" id="1763509"/>
    <lineage>
        <taxon>Bacteria</taxon>
        <taxon>Bacillati</taxon>
        <taxon>Bacillota</taxon>
        <taxon>Clostridia</taxon>
        <taxon>Lachnospirales</taxon>
        <taxon>Lachnospiraceae</taxon>
        <taxon>Lachnotalea</taxon>
    </lineage>
</organism>
<reference evidence="2 3" key="1">
    <citation type="journal article" date="2017" name="Genome Announc.">
        <title>Draft Genome Sequence of a Sporulating and Motile Strain of Lachnotalea glycerini Isolated from Water in Quebec City, Canada.</title>
        <authorList>
            <person name="Maheux A.F."/>
            <person name="Boudreau D.K."/>
            <person name="Berube E."/>
            <person name="Boissinot M."/>
            <person name="Raymond F."/>
            <person name="Brodeur S."/>
            <person name="Corbeil J."/>
            <person name="Isabel S."/>
            <person name="Omar R.F."/>
            <person name="Bergeron M.G."/>
        </authorList>
    </citation>
    <scope>NUCLEOTIDE SEQUENCE [LARGE SCALE GENOMIC DNA]</scope>
    <source>
        <strain evidence="2 3">CCRI-19302</strain>
    </source>
</reference>
<keyword evidence="1" id="KW-0472">Membrane</keyword>
<protein>
    <recommendedName>
        <fullName evidence="4">Stage II sporulation protein M</fullName>
    </recommendedName>
</protein>
<dbReference type="OrthoDB" id="1905143at2"/>
<keyword evidence="1" id="KW-0812">Transmembrane</keyword>
<evidence type="ECO:0000313" key="3">
    <source>
        <dbReference type="Proteomes" id="UP000216411"/>
    </source>
</evidence>
<proteinExistence type="predicted"/>
<feature type="transmembrane region" description="Helical" evidence="1">
    <location>
        <begin position="153"/>
        <end position="175"/>
    </location>
</feature>
<sequence>MPKRFQLCLLIKRNTANFKSFKLYELHIMNKQHVSVKVNIILKTKIVHKKLFLILFMVSFLSGIVFTNVFGRAYILGVGLMGEYFLLNFQHTQINFSRLFIYVFKERIKLFLLIGILGITNIGIPVISLLFMWLGFSSGVLLSVAILKFGLKGILVCMGGIFPQFLIYIPVILFYSDKIIDKRFLNKKTLRKQNIIEYILFLVIGIIIISIGVILESYINPFILKSLINLIDLNG</sequence>
<feature type="transmembrane region" description="Helical" evidence="1">
    <location>
        <begin position="110"/>
        <end position="133"/>
    </location>
</feature>
<evidence type="ECO:0000256" key="1">
    <source>
        <dbReference type="SAM" id="Phobius"/>
    </source>
</evidence>
<gene>
    <name evidence="2" type="ORF">CG710_000020</name>
</gene>
<feature type="transmembrane region" description="Helical" evidence="1">
    <location>
        <begin position="73"/>
        <end position="89"/>
    </location>
</feature>
<dbReference type="EMBL" id="NOKA02000001">
    <property type="protein sequence ID" value="RDY32958.1"/>
    <property type="molecule type" value="Genomic_DNA"/>
</dbReference>
<feature type="transmembrane region" description="Helical" evidence="1">
    <location>
        <begin position="195"/>
        <end position="215"/>
    </location>
</feature>
<evidence type="ECO:0008006" key="4">
    <source>
        <dbReference type="Google" id="ProtNLM"/>
    </source>
</evidence>
<keyword evidence="1" id="KW-1133">Transmembrane helix</keyword>
<dbReference type="AlphaFoldDB" id="A0A371JJQ7"/>
<keyword evidence="3" id="KW-1185">Reference proteome</keyword>
<dbReference type="Proteomes" id="UP000216411">
    <property type="component" value="Unassembled WGS sequence"/>
</dbReference>
<evidence type="ECO:0000313" key="2">
    <source>
        <dbReference type="EMBL" id="RDY32958.1"/>
    </source>
</evidence>
<feature type="transmembrane region" description="Helical" evidence="1">
    <location>
        <begin position="51"/>
        <end position="67"/>
    </location>
</feature>
<accession>A0A371JJQ7</accession>
<name>A0A371JJQ7_9FIRM</name>